<organism evidence="6 7">
    <name type="scientific">Leptolinea tardivitalis</name>
    <dbReference type="NCBI Taxonomy" id="229920"/>
    <lineage>
        <taxon>Bacteria</taxon>
        <taxon>Bacillati</taxon>
        <taxon>Chloroflexota</taxon>
        <taxon>Anaerolineae</taxon>
        <taxon>Anaerolineales</taxon>
        <taxon>Anaerolineaceae</taxon>
        <taxon>Leptolinea</taxon>
    </lineage>
</organism>
<name>A0A0P6WUP6_9CHLR</name>
<feature type="domain" description="IclR-ED" evidence="5">
    <location>
        <begin position="69"/>
        <end position="252"/>
    </location>
</feature>
<dbReference type="SUPFAM" id="SSF46785">
    <property type="entry name" value="Winged helix' DNA-binding domain"/>
    <property type="match status" value="1"/>
</dbReference>
<evidence type="ECO:0008006" key="8">
    <source>
        <dbReference type="Google" id="ProtNLM"/>
    </source>
</evidence>
<dbReference type="Proteomes" id="UP000050430">
    <property type="component" value="Unassembled WGS sequence"/>
</dbReference>
<feature type="domain" description="HTH iclR-type" evidence="4">
    <location>
        <begin position="6"/>
        <end position="68"/>
    </location>
</feature>
<dbReference type="PROSITE" id="PS51077">
    <property type="entry name" value="HTH_ICLR"/>
    <property type="match status" value="1"/>
</dbReference>
<dbReference type="InterPro" id="IPR036390">
    <property type="entry name" value="WH_DNA-bd_sf"/>
</dbReference>
<dbReference type="InterPro" id="IPR029016">
    <property type="entry name" value="GAF-like_dom_sf"/>
</dbReference>
<dbReference type="Pfam" id="PF09339">
    <property type="entry name" value="HTH_IclR"/>
    <property type="match status" value="1"/>
</dbReference>
<dbReference type="InterPro" id="IPR050707">
    <property type="entry name" value="HTH_MetabolicPath_Reg"/>
</dbReference>
<dbReference type="InterPro" id="IPR014757">
    <property type="entry name" value="Tscrpt_reg_IclR_C"/>
</dbReference>
<proteinExistence type="predicted"/>
<evidence type="ECO:0000259" key="4">
    <source>
        <dbReference type="PROSITE" id="PS51077"/>
    </source>
</evidence>
<dbReference type="AlphaFoldDB" id="A0A0P6WUP6"/>
<dbReference type="STRING" id="229920.ADM99_07325"/>
<dbReference type="Gene3D" id="3.30.450.40">
    <property type="match status" value="1"/>
</dbReference>
<comment type="caution">
    <text evidence="6">The sequence shown here is derived from an EMBL/GenBank/DDBJ whole genome shotgun (WGS) entry which is preliminary data.</text>
</comment>
<dbReference type="SMART" id="SM00346">
    <property type="entry name" value="HTH_ICLR"/>
    <property type="match status" value="1"/>
</dbReference>
<evidence type="ECO:0000313" key="7">
    <source>
        <dbReference type="Proteomes" id="UP000050430"/>
    </source>
</evidence>
<dbReference type="GO" id="GO:0003677">
    <property type="term" value="F:DNA binding"/>
    <property type="evidence" value="ECO:0007669"/>
    <property type="project" value="UniProtKB-KW"/>
</dbReference>
<dbReference type="Gene3D" id="1.10.10.10">
    <property type="entry name" value="Winged helix-like DNA-binding domain superfamily/Winged helix DNA-binding domain"/>
    <property type="match status" value="1"/>
</dbReference>
<dbReference type="EMBL" id="LGCK01000007">
    <property type="protein sequence ID" value="KPL72855.1"/>
    <property type="molecule type" value="Genomic_DNA"/>
</dbReference>
<evidence type="ECO:0000256" key="3">
    <source>
        <dbReference type="ARBA" id="ARBA00023163"/>
    </source>
</evidence>
<keyword evidence="7" id="KW-1185">Reference proteome</keyword>
<keyword evidence="2" id="KW-0238">DNA-binding</keyword>
<dbReference type="PROSITE" id="PS51078">
    <property type="entry name" value="ICLR_ED"/>
    <property type="match status" value="1"/>
</dbReference>
<dbReference type="InterPro" id="IPR005471">
    <property type="entry name" value="Tscrpt_reg_IclR_N"/>
</dbReference>
<evidence type="ECO:0000256" key="1">
    <source>
        <dbReference type="ARBA" id="ARBA00023015"/>
    </source>
</evidence>
<reference evidence="6 7" key="1">
    <citation type="submission" date="2015-07" db="EMBL/GenBank/DDBJ databases">
        <title>Genome sequence of Leptolinea tardivitalis DSM 16556.</title>
        <authorList>
            <person name="Hemp J."/>
            <person name="Ward L.M."/>
            <person name="Pace L.A."/>
            <person name="Fischer W.W."/>
        </authorList>
    </citation>
    <scope>NUCLEOTIDE SEQUENCE [LARGE SCALE GENOMIC DNA]</scope>
    <source>
        <strain evidence="6 7">YMTK-2</strain>
    </source>
</reference>
<dbReference type="Pfam" id="PF01614">
    <property type="entry name" value="IclR_C"/>
    <property type="match status" value="1"/>
</dbReference>
<accession>A0A0P6WUP6</accession>
<dbReference type="OrthoDB" id="9791752at2"/>
<evidence type="ECO:0000313" key="6">
    <source>
        <dbReference type="EMBL" id="KPL72855.1"/>
    </source>
</evidence>
<evidence type="ECO:0000259" key="5">
    <source>
        <dbReference type="PROSITE" id="PS51078"/>
    </source>
</evidence>
<dbReference type="SUPFAM" id="SSF55781">
    <property type="entry name" value="GAF domain-like"/>
    <property type="match status" value="1"/>
</dbReference>
<protein>
    <recommendedName>
        <fullName evidence="8">IclR family transcriptional regulator</fullName>
    </recommendedName>
</protein>
<dbReference type="GO" id="GO:0045892">
    <property type="term" value="P:negative regulation of DNA-templated transcription"/>
    <property type="evidence" value="ECO:0007669"/>
    <property type="project" value="TreeGrafter"/>
</dbReference>
<dbReference type="RefSeq" id="WP_062421025.1">
    <property type="nucleotide sequence ID" value="NZ_BBYA01000008.1"/>
</dbReference>
<dbReference type="InterPro" id="IPR036388">
    <property type="entry name" value="WH-like_DNA-bd_sf"/>
</dbReference>
<dbReference type="GO" id="GO:0003700">
    <property type="term" value="F:DNA-binding transcription factor activity"/>
    <property type="evidence" value="ECO:0007669"/>
    <property type="project" value="TreeGrafter"/>
</dbReference>
<keyword evidence="1" id="KW-0805">Transcription regulation</keyword>
<dbReference type="PANTHER" id="PTHR30136">
    <property type="entry name" value="HELIX-TURN-HELIX TRANSCRIPTIONAL REGULATOR, ICLR FAMILY"/>
    <property type="match status" value="1"/>
</dbReference>
<evidence type="ECO:0000256" key="2">
    <source>
        <dbReference type="ARBA" id="ARBA00023125"/>
    </source>
</evidence>
<dbReference type="PANTHER" id="PTHR30136:SF35">
    <property type="entry name" value="HTH-TYPE TRANSCRIPTIONAL REGULATOR RV1719"/>
    <property type="match status" value="1"/>
</dbReference>
<keyword evidence="3" id="KW-0804">Transcription</keyword>
<sequence length="262" mass="29126">MENDTSPILARAVDILDCFNQDRPEIGVREAARLVNLSSSATGRLMASLRNLGILSQNPESKAYSLGPRVLTWAGVYTATLDLRKRALPFLEELYVSTNETISLYILQGNDRICVERLESAQTVRIVARIGRRLPLYAGSAGKVLLAFLPEDRLREILPTLKMEPLTPNTIIDRTKLQNELVEIRKRGVSVSHGEWISDASGIAAPIFDQFNEPVGAISISGPTQRFTPRVIELFTPPLIHAAVEISRDMGYRGPFPPKFME</sequence>
<gene>
    <name evidence="6" type="ORF">ADM99_07325</name>
</gene>